<dbReference type="GO" id="GO:0015833">
    <property type="term" value="P:peptide transport"/>
    <property type="evidence" value="ECO:0007669"/>
    <property type="project" value="InterPro"/>
</dbReference>
<evidence type="ECO:0000256" key="10">
    <source>
        <dbReference type="ARBA" id="ARBA00039098"/>
    </source>
</evidence>
<keyword evidence="7" id="KW-0406">Ion transport</keyword>
<feature type="domain" description="ABC transporter" evidence="13">
    <location>
        <begin position="7"/>
        <end position="255"/>
    </location>
</feature>
<evidence type="ECO:0000256" key="6">
    <source>
        <dbReference type="ARBA" id="ARBA00022967"/>
    </source>
</evidence>
<name>A0A7C1E1T5_9CREN</name>
<dbReference type="GO" id="GO:0015413">
    <property type="term" value="F:ABC-type nickel transporter activity"/>
    <property type="evidence" value="ECO:0007669"/>
    <property type="project" value="UniProtKB-EC"/>
</dbReference>
<evidence type="ECO:0000256" key="11">
    <source>
        <dbReference type="ARBA" id="ARBA00044143"/>
    </source>
</evidence>
<sequence length="323" mass="35476">MNVVLDVRNLKVYYELGNGVVKAVDNVSFQLYKGEVLGIAGESGSGKSTLGQAIAGLIRPPGRIVGGQIFFKGKNLLEFSESEWRKIRGKEIGVIFQDPNSYLNPVYAVGFQVAEAVEAHNGGSPKHYIHKAIELLKMVRIADAPRRAVNYPFQLSGGMKQRVLTSIAIANKPELIIADEPTSALDVTVQAEVVELLLELKKELGSSMIFITHDLPLLLEIADRIMVMYAGKIVELGSSHHIKNNPLHPYTRGLLESVRYERKAKLKSIPGSIPSLISPPPGCRFAPRCPFAYEKCRKIEPPLKQVDGRLVACHLFNEGGNDG</sequence>
<comment type="subunit">
    <text evidence="9">The complex is composed of two ATP-binding proteins (NikD and NikE), two transmembrane proteins (NikB and NikC) and a solute-binding protein (NikA).</text>
</comment>
<evidence type="ECO:0000259" key="13">
    <source>
        <dbReference type="PROSITE" id="PS50893"/>
    </source>
</evidence>
<comment type="caution">
    <text evidence="14">The sequence shown here is derived from an EMBL/GenBank/DDBJ whole genome shotgun (WGS) entry which is preliminary data.</text>
</comment>
<evidence type="ECO:0000256" key="7">
    <source>
        <dbReference type="ARBA" id="ARBA00023065"/>
    </source>
</evidence>
<evidence type="ECO:0000256" key="12">
    <source>
        <dbReference type="ARBA" id="ARBA00048610"/>
    </source>
</evidence>
<dbReference type="EC" id="7.2.2.11" evidence="10"/>
<dbReference type="InterPro" id="IPR003593">
    <property type="entry name" value="AAA+_ATPase"/>
</dbReference>
<dbReference type="InterPro" id="IPR003439">
    <property type="entry name" value="ABC_transporter-like_ATP-bd"/>
</dbReference>
<dbReference type="GO" id="GO:0005524">
    <property type="term" value="F:ATP binding"/>
    <property type="evidence" value="ECO:0007669"/>
    <property type="project" value="UniProtKB-KW"/>
</dbReference>
<evidence type="ECO:0000256" key="9">
    <source>
        <dbReference type="ARBA" id="ARBA00038669"/>
    </source>
</evidence>
<comment type="subcellular location">
    <subcellularLocation>
        <location evidence="1">Cell membrane</location>
        <topology evidence="1">Peripheral membrane protein</topology>
    </subcellularLocation>
</comment>
<dbReference type="SMART" id="SM00382">
    <property type="entry name" value="AAA"/>
    <property type="match status" value="1"/>
</dbReference>
<evidence type="ECO:0000256" key="8">
    <source>
        <dbReference type="ARBA" id="ARBA00023136"/>
    </source>
</evidence>
<organism evidence="14">
    <name type="scientific">Fervidicoccus fontis</name>
    <dbReference type="NCBI Taxonomy" id="683846"/>
    <lineage>
        <taxon>Archaea</taxon>
        <taxon>Thermoproteota</taxon>
        <taxon>Thermoprotei</taxon>
        <taxon>Fervidicoccales</taxon>
        <taxon>Fervidicoccaceae</taxon>
        <taxon>Fervidicoccus</taxon>
    </lineage>
</organism>
<dbReference type="CDD" id="cd03257">
    <property type="entry name" value="ABC_NikE_OppD_transporters"/>
    <property type="match status" value="1"/>
</dbReference>
<evidence type="ECO:0000256" key="1">
    <source>
        <dbReference type="ARBA" id="ARBA00004202"/>
    </source>
</evidence>
<dbReference type="InterPro" id="IPR027417">
    <property type="entry name" value="P-loop_NTPase"/>
</dbReference>
<keyword evidence="3" id="KW-1003">Cell membrane</keyword>
<dbReference type="Gene3D" id="3.40.50.300">
    <property type="entry name" value="P-loop containing nucleotide triphosphate hydrolases"/>
    <property type="match status" value="1"/>
</dbReference>
<evidence type="ECO:0000256" key="2">
    <source>
        <dbReference type="ARBA" id="ARBA00022448"/>
    </source>
</evidence>
<evidence type="ECO:0000256" key="3">
    <source>
        <dbReference type="ARBA" id="ARBA00022475"/>
    </source>
</evidence>
<dbReference type="GO" id="GO:0005886">
    <property type="term" value="C:plasma membrane"/>
    <property type="evidence" value="ECO:0007669"/>
    <property type="project" value="UniProtKB-SubCell"/>
</dbReference>
<dbReference type="SUPFAM" id="SSF52540">
    <property type="entry name" value="P-loop containing nucleoside triphosphate hydrolases"/>
    <property type="match status" value="1"/>
</dbReference>
<dbReference type="Pfam" id="PF00005">
    <property type="entry name" value="ABC_tran"/>
    <property type="match status" value="1"/>
</dbReference>
<evidence type="ECO:0000256" key="4">
    <source>
        <dbReference type="ARBA" id="ARBA00022741"/>
    </source>
</evidence>
<evidence type="ECO:0000313" key="14">
    <source>
        <dbReference type="EMBL" id="HDS10759.1"/>
    </source>
</evidence>
<dbReference type="EMBL" id="DSDY01000125">
    <property type="protein sequence ID" value="HDS10759.1"/>
    <property type="molecule type" value="Genomic_DNA"/>
</dbReference>
<protein>
    <recommendedName>
        <fullName evidence="11">Nickel import system ATP-binding protein NikD</fullName>
        <ecNumber evidence="10">7.2.2.11</ecNumber>
    </recommendedName>
</protein>
<keyword evidence="5 14" id="KW-0067">ATP-binding</keyword>
<dbReference type="PANTHER" id="PTHR43297">
    <property type="entry name" value="OLIGOPEPTIDE TRANSPORT ATP-BINDING PROTEIN APPD"/>
    <property type="match status" value="1"/>
</dbReference>
<dbReference type="FunFam" id="3.40.50.300:FF:000016">
    <property type="entry name" value="Oligopeptide ABC transporter ATP-binding component"/>
    <property type="match status" value="1"/>
</dbReference>
<dbReference type="InterPro" id="IPR050388">
    <property type="entry name" value="ABC_Ni/Peptide_Import"/>
</dbReference>
<dbReference type="GO" id="GO:0016887">
    <property type="term" value="F:ATP hydrolysis activity"/>
    <property type="evidence" value="ECO:0007669"/>
    <property type="project" value="InterPro"/>
</dbReference>
<gene>
    <name evidence="14" type="ORF">ENO04_03995</name>
</gene>
<dbReference type="PANTHER" id="PTHR43297:SF13">
    <property type="entry name" value="NICKEL ABC TRANSPORTER, ATP-BINDING PROTEIN"/>
    <property type="match status" value="1"/>
</dbReference>
<proteinExistence type="predicted"/>
<keyword evidence="6" id="KW-1278">Translocase</keyword>
<keyword evidence="2" id="KW-0813">Transport</keyword>
<dbReference type="NCBIfam" id="TIGR01727">
    <property type="entry name" value="oligo_HPY"/>
    <property type="match status" value="1"/>
</dbReference>
<comment type="catalytic activity">
    <reaction evidence="12">
        <text>Ni(2+)(out) + ATP + H2O = Ni(2+)(in) + ADP + phosphate + H(+)</text>
        <dbReference type="Rhea" id="RHEA:15557"/>
        <dbReference type="ChEBI" id="CHEBI:15377"/>
        <dbReference type="ChEBI" id="CHEBI:15378"/>
        <dbReference type="ChEBI" id="CHEBI:30616"/>
        <dbReference type="ChEBI" id="CHEBI:43474"/>
        <dbReference type="ChEBI" id="CHEBI:49786"/>
        <dbReference type="ChEBI" id="CHEBI:456216"/>
        <dbReference type="EC" id="7.2.2.11"/>
    </reaction>
    <physiologicalReaction direction="left-to-right" evidence="12">
        <dbReference type="Rhea" id="RHEA:15558"/>
    </physiologicalReaction>
</comment>
<reference evidence="14" key="1">
    <citation type="journal article" date="2020" name="mSystems">
        <title>Genome- and Community-Level Interaction Insights into Carbon Utilization and Element Cycling Functions of Hydrothermarchaeota in Hydrothermal Sediment.</title>
        <authorList>
            <person name="Zhou Z."/>
            <person name="Liu Y."/>
            <person name="Xu W."/>
            <person name="Pan J."/>
            <person name="Luo Z.H."/>
            <person name="Li M."/>
        </authorList>
    </citation>
    <scope>NUCLEOTIDE SEQUENCE [LARGE SCALE GENOMIC DNA]</scope>
    <source>
        <strain evidence="14">SpSt-123</strain>
    </source>
</reference>
<evidence type="ECO:0000256" key="5">
    <source>
        <dbReference type="ARBA" id="ARBA00022840"/>
    </source>
</evidence>
<keyword evidence="8" id="KW-0472">Membrane</keyword>
<keyword evidence="4" id="KW-0547">Nucleotide-binding</keyword>
<dbReference type="InterPro" id="IPR013563">
    <property type="entry name" value="Oligopep_ABC_C"/>
</dbReference>
<accession>A0A7C1E1T5</accession>
<dbReference type="Pfam" id="PF08352">
    <property type="entry name" value="oligo_HPY"/>
    <property type="match status" value="1"/>
</dbReference>
<dbReference type="AlphaFoldDB" id="A0A7C1E1T5"/>
<dbReference type="PROSITE" id="PS50893">
    <property type="entry name" value="ABC_TRANSPORTER_2"/>
    <property type="match status" value="1"/>
</dbReference>